<reference evidence="2 3" key="1">
    <citation type="journal article" date="2017" name="G3 (Bethesda)">
        <title>The Physical Genome Mapping of Anopheles albimanus Corrected Scaffold Misassemblies and Identified Interarm Rearrangements in Genus Anopheles.</title>
        <authorList>
            <person name="Artemov G.N."/>
            <person name="Peery A.N."/>
            <person name="Jiang X."/>
            <person name="Tu Z."/>
            <person name="Stegniy V.N."/>
            <person name="Sharakhova M.V."/>
            <person name="Sharakhov I.V."/>
        </authorList>
    </citation>
    <scope>NUCLEOTIDE SEQUENCE [LARGE SCALE GENOMIC DNA]</scope>
    <source>
        <strain evidence="2 3">ALBI9_A</strain>
    </source>
</reference>
<accession>A0A182FZG5</accession>
<evidence type="ECO:0000313" key="2">
    <source>
        <dbReference type="EnsemblMetazoa" id="AALB014980-PA"/>
    </source>
</evidence>
<dbReference type="VEuPathDB" id="VectorBase:AALB014980"/>
<evidence type="ECO:0000256" key="1">
    <source>
        <dbReference type="SAM" id="MobiDB-lite"/>
    </source>
</evidence>
<evidence type="ECO:0000313" key="3">
    <source>
        <dbReference type="Proteomes" id="UP000069272"/>
    </source>
</evidence>
<proteinExistence type="predicted"/>
<reference evidence="2" key="2">
    <citation type="submission" date="2022-08" db="UniProtKB">
        <authorList>
            <consortium name="EnsemblMetazoa"/>
        </authorList>
    </citation>
    <scope>IDENTIFICATION</scope>
    <source>
        <strain evidence="2">STECLA/ALBI9_A</strain>
    </source>
</reference>
<organism evidence="2 3">
    <name type="scientific">Anopheles albimanus</name>
    <name type="common">New world malaria mosquito</name>
    <dbReference type="NCBI Taxonomy" id="7167"/>
    <lineage>
        <taxon>Eukaryota</taxon>
        <taxon>Metazoa</taxon>
        <taxon>Ecdysozoa</taxon>
        <taxon>Arthropoda</taxon>
        <taxon>Hexapoda</taxon>
        <taxon>Insecta</taxon>
        <taxon>Pterygota</taxon>
        <taxon>Neoptera</taxon>
        <taxon>Endopterygota</taxon>
        <taxon>Diptera</taxon>
        <taxon>Nematocera</taxon>
        <taxon>Culicoidea</taxon>
        <taxon>Culicidae</taxon>
        <taxon>Anophelinae</taxon>
        <taxon>Anopheles</taxon>
    </lineage>
</organism>
<sequence length="48" mass="4878">MLGMCLAPGKAGQSRAGGITPQMDSRAPSPSQGLPEHNTSAVPLTMAR</sequence>
<name>A0A182FZG5_ANOAL</name>
<feature type="compositionally biased region" description="Polar residues" evidence="1">
    <location>
        <begin position="28"/>
        <end position="42"/>
    </location>
</feature>
<feature type="region of interest" description="Disordered" evidence="1">
    <location>
        <begin position="1"/>
        <end position="48"/>
    </location>
</feature>
<dbReference type="Proteomes" id="UP000069272">
    <property type="component" value="Chromosome 3R"/>
</dbReference>
<keyword evidence="3" id="KW-1185">Reference proteome</keyword>
<protein>
    <submittedName>
        <fullName evidence="2">Uncharacterized protein</fullName>
    </submittedName>
</protein>
<dbReference type="EnsemblMetazoa" id="AALB014980-RA">
    <property type="protein sequence ID" value="AALB014980-PA"/>
    <property type="gene ID" value="AALB014980"/>
</dbReference>
<dbReference type="AlphaFoldDB" id="A0A182FZG5"/>